<evidence type="ECO:0000313" key="2">
    <source>
        <dbReference type="Proteomes" id="UP000001064"/>
    </source>
</evidence>
<dbReference type="VEuPathDB" id="AmoebaDB:DICPUDRAFT_74387"/>
<dbReference type="AlphaFoldDB" id="F0Z7K9"/>
<dbReference type="RefSeq" id="XP_003283429.1">
    <property type="nucleotide sequence ID" value="XM_003283381.1"/>
</dbReference>
<keyword evidence="2" id="KW-1185">Reference proteome</keyword>
<dbReference type="KEGG" id="dpp:DICPUDRAFT_74387"/>
<dbReference type="InterPro" id="IPR009003">
    <property type="entry name" value="Peptidase_S1_PA"/>
</dbReference>
<proteinExistence type="predicted"/>
<accession>F0Z7K9</accession>
<organism evidence="1 2">
    <name type="scientific">Dictyostelium purpureum</name>
    <name type="common">Slime mold</name>
    <dbReference type="NCBI Taxonomy" id="5786"/>
    <lineage>
        <taxon>Eukaryota</taxon>
        <taxon>Amoebozoa</taxon>
        <taxon>Evosea</taxon>
        <taxon>Eumycetozoa</taxon>
        <taxon>Dictyostelia</taxon>
        <taxon>Dictyosteliales</taxon>
        <taxon>Dictyosteliaceae</taxon>
        <taxon>Dictyostelium</taxon>
    </lineage>
</organism>
<dbReference type="Proteomes" id="UP000001064">
    <property type="component" value="Unassembled WGS sequence"/>
</dbReference>
<dbReference type="SUPFAM" id="SSF50494">
    <property type="entry name" value="Trypsin-like serine proteases"/>
    <property type="match status" value="1"/>
</dbReference>
<dbReference type="EMBL" id="GL870947">
    <property type="protein sequence ID" value="EGC40080.1"/>
    <property type="molecule type" value="Genomic_DNA"/>
</dbReference>
<reference evidence="2" key="1">
    <citation type="journal article" date="2011" name="Genome Biol.">
        <title>Comparative genomics of the social amoebae Dictyostelium discoideum and Dictyostelium purpureum.</title>
        <authorList>
            <consortium name="US DOE Joint Genome Institute (JGI-PGF)"/>
            <person name="Sucgang R."/>
            <person name="Kuo A."/>
            <person name="Tian X."/>
            <person name="Salerno W."/>
            <person name="Parikh A."/>
            <person name="Feasley C.L."/>
            <person name="Dalin E."/>
            <person name="Tu H."/>
            <person name="Huang E."/>
            <person name="Barry K."/>
            <person name="Lindquist E."/>
            <person name="Shapiro H."/>
            <person name="Bruce D."/>
            <person name="Schmutz J."/>
            <person name="Salamov A."/>
            <person name="Fey P."/>
            <person name="Gaudet P."/>
            <person name="Anjard C."/>
            <person name="Babu M.M."/>
            <person name="Basu S."/>
            <person name="Bushmanova Y."/>
            <person name="van der Wel H."/>
            <person name="Katoh-Kurasawa M."/>
            <person name="Dinh C."/>
            <person name="Coutinho P.M."/>
            <person name="Saito T."/>
            <person name="Elias M."/>
            <person name="Schaap P."/>
            <person name="Kay R.R."/>
            <person name="Henrissat B."/>
            <person name="Eichinger L."/>
            <person name="Rivero F."/>
            <person name="Putnam N.H."/>
            <person name="West C.M."/>
            <person name="Loomis W.F."/>
            <person name="Chisholm R.L."/>
            <person name="Shaulsky G."/>
            <person name="Strassmann J.E."/>
            <person name="Queller D.C."/>
            <person name="Kuspa A."/>
            <person name="Grigoriev I.V."/>
        </authorList>
    </citation>
    <scope>NUCLEOTIDE SEQUENCE [LARGE SCALE GENOMIC DNA]</scope>
    <source>
        <strain evidence="2">QSDP1</strain>
    </source>
</reference>
<sequence>MDKNFINKNYHNTDWPLLLKSIKKGKNGDKETHFGTGFIVEAAYTEIKTNLTPIKIEKPSAEEISNRMDQMKKEREYQDYCLGKNIPYKPLFDRNKQPNNDMEKNNLYLISNDHVIGNTESIEIYFRDETKERYEVFSIQFDENNYISYGKFDSDGTKPDIGAMKLNILGTAIEHKLYKIDNEKKYKNDFGFHQEIQPVTKQETIWVAGFPFISNDEHDKWGFREPVCMKGEVIACYDQQFRFNMGLFWGSSGSLIYRLNQKKVEPLGIFSHIVFEKNNNNITTIRKGWYWELIKQLLLNNTSIGNRNSNCKCRCINQCQEDSCKFQMMMRYKII</sequence>
<dbReference type="GeneID" id="10509334"/>
<protein>
    <submittedName>
        <fullName evidence="1">Uncharacterized protein</fullName>
    </submittedName>
</protein>
<name>F0Z7K9_DICPU</name>
<dbReference type="InParanoid" id="F0Z7K9"/>
<evidence type="ECO:0000313" key="1">
    <source>
        <dbReference type="EMBL" id="EGC40080.1"/>
    </source>
</evidence>
<gene>
    <name evidence="1" type="ORF">DICPUDRAFT_74387</name>
</gene>